<evidence type="ECO:0000313" key="8">
    <source>
        <dbReference type="EMBL" id="KAG0492207.1"/>
    </source>
</evidence>
<dbReference type="PROSITE" id="PS50966">
    <property type="entry name" value="ZF_SWIM"/>
    <property type="match status" value="1"/>
</dbReference>
<keyword evidence="9" id="KW-1185">Reference proteome</keyword>
<comment type="subcellular location">
    <subcellularLocation>
        <location evidence="6">Nucleus</location>
    </subcellularLocation>
</comment>
<organism evidence="8 9">
    <name type="scientific">Vanilla planifolia</name>
    <name type="common">Vanilla</name>
    <dbReference type="NCBI Taxonomy" id="51239"/>
    <lineage>
        <taxon>Eukaryota</taxon>
        <taxon>Viridiplantae</taxon>
        <taxon>Streptophyta</taxon>
        <taxon>Embryophyta</taxon>
        <taxon>Tracheophyta</taxon>
        <taxon>Spermatophyta</taxon>
        <taxon>Magnoliopsida</taxon>
        <taxon>Liliopsida</taxon>
        <taxon>Asparagales</taxon>
        <taxon>Orchidaceae</taxon>
        <taxon>Vanilloideae</taxon>
        <taxon>Vanilleae</taxon>
        <taxon>Vanilla</taxon>
    </lineage>
</organism>
<evidence type="ECO:0000256" key="3">
    <source>
        <dbReference type="ARBA" id="ARBA00022771"/>
    </source>
</evidence>
<dbReference type="Pfam" id="PF03101">
    <property type="entry name" value="FAR1"/>
    <property type="match status" value="1"/>
</dbReference>
<proteinExistence type="inferred from homology"/>
<evidence type="ECO:0000256" key="6">
    <source>
        <dbReference type="RuleBase" id="RU367018"/>
    </source>
</evidence>
<dbReference type="Pfam" id="PF04434">
    <property type="entry name" value="SWIM"/>
    <property type="match status" value="1"/>
</dbReference>
<keyword evidence="2 6" id="KW-0479">Metal-binding</keyword>
<dbReference type="InterPro" id="IPR031052">
    <property type="entry name" value="FHY3/FAR1"/>
</dbReference>
<protein>
    <recommendedName>
        <fullName evidence="6">Protein FAR1-RELATED SEQUENCE</fullName>
    </recommendedName>
</protein>
<dbReference type="Proteomes" id="UP000636800">
    <property type="component" value="Chromosome 2"/>
</dbReference>
<dbReference type="InterPro" id="IPR006564">
    <property type="entry name" value="Znf_PMZ"/>
</dbReference>
<gene>
    <name evidence="8" type="ORF">HPP92_005605</name>
</gene>
<dbReference type="GO" id="GO:0006355">
    <property type="term" value="P:regulation of DNA-templated transcription"/>
    <property type="evidence" value="ECO:0007669"/>
    <property type="project" value="UniProtKB-UniRule"/>
</dbReference>
<sequence>MEGITNLTASLGFDSCQGGVVEPIIQIQSHRSPIDDEDISIESVVPVSTRGSGSESFRVENSSPGALVSFVPDGDQLEPKPGMEFDSPDDARSFYSTYAERIGFRVRNSKSFTSRVDDKVIMRRFVCSKQGRPTKKDPFDLTKKRRNRVSSREGCKAMLQVNRRENGRWVVSRCVLEHCHPLGIVPKQSSSLQKKLSKKPWELIPSIVSEAQQNGLGAGGGVAQSLLEYFKRMQADNPTFFYAVQIDQNNCLANVFWSDARARIAYSCFGDAIVFDMSCKKNKRIVPFATFTGMNHHGHLVVFGCAFMTNESEASFIWLFETLLSLMNGRFPVSLATPFSEVVATAASKVFLNTHHRFCKRDIFSKCKENLSNVYSEHPLFKSELKKCVNESESIEEFESTWRLLMERYSVHGNTWLQSLYSERHRWVPVYLRGIFFAEIPGALKFERMHKFFQRHSITTTTLRDVVAQFDKAMVGQYEKEVHANLSLMHSRLIMKTLSPMEKQASEIYTRVIFDSLQEELVEATSFLVDKLNDGVISKFHVAKLEDINKAYLVTYDASEKAINCSCSMYETTGILCRHVFSVLTFLGILTIPEEYILTRWTRNAKGAAFSYENCTLLPCSSYKSFTGRCNDLCRDAIRYAEEGSTSAVIYKVAKEALQNAFNEVLSVKRGIVSNKTK</sequence>
<comment type="caution">
    <text evidence="8">The sequence shown here is derived from an EMBL/GenBank/DDBJ whole genome shotgun (WGS) entry which is preliminary data.</text>
</comment>
<dbReference type="SMART" id="SM00575">
    <property type="entry name" value="ZnF_PMZ"/>
    <property type="match status" value="1"/>
</dbReference>
<evidence type="ECO:0000259" key="7">
    <source>
        <dbReference type="PROSITE" id="PS50966"/>
    </source>
</evidence>
<dbReference type="EMBL" id="JADCNL010000002">
    <property type="protein sequence ID" value="KAG0492207.1"/>
    <property type="molecule type" value="Genomic_DNA"/>
</dbReference>
<dbReference type="PANTHER" id="PTHR31669">
    <property type="entry name" value="PROTEIN FAR1-RELATED SEQUENCE 10-RELATED"/>
    <property type="match status" value="1"/>
</dbReference>
<evidence type="ECO:0000256" key="1">
    <source>
        <dbReference type="ARBA" id="ARBA00005889"/>
    </source>
</evidence>
<accession>A0A835RUC5</accession>
<comment type="function">
    <text evidence="6">Putative transcription activator involved in regulating light control of development.</text>
</comment>
<dbReference type="AlphaFoldDB" id="A0A835RUC5"/>
<keyword evidence="4 6" id="KW-0862">Zinc</keyword>
<comment type="similarity">
    <text evidence="1 6">Belongs to the FHY3/FAR1 family.</text>
</comment>
<dbReference type="InterPro" id="IPR004330">
    <property type="entry name" value="FAR1_DNA_bnd_dom"/>
</dbReference>
<keyword evidence="3 5" id="KW-0863">Zinc-finger</keyword>
<dbReference type="InterPro" id="IPR007527">
    <property type="entry name" value="Znf_SWIM"/>
</dbReference>
<evidence type="ECO:0000256" key="2">
    <source>
        <dbReference type="ARBA" id="ARBA00022723"/>
    </source>
</evidence>
<evidence type="ECO:0000256" key="5">
    <source>
        <dbReference type="PROSITE-ProRule" id="PRU00325"/>
    </source>
</evidence>
<feature type="domain" description="SWIM-type" evidence="7">
    <location>
        <begin position="552"/>
        <end position="588"/>
    </location>
</feature>
<keyword evidence="6" id="KW-0539">Nucleus</keyword>
<name>A0A835RUC5_VANPL</name>
<evidence type="ECO:0000256" key="4">
    <source>
        <dbReference type="ARBA" id="ARBA00022833"/>
    </source>
</evidence>
<dbReference type="GO" id="GO:0005634">
    <property type="term" value="C:nucleus"/>
    <property type="evidence" value="ECO:0007669"/>
    <property type="project" value="UniProtKB-SubCell"/>
</dbReference>
<dbReference type="PANTHER" id="PTHR31669:SF179">
    <property type="entry name" value="PROTEIN FAR1-RELATED SEQUENCE 5"/>
    <property type="match status" value="1"/>
</dbReference>
<dbReference type="OrthoDB" id="268928at2759"/>
<dbReference type="Pfam" id="PF10551">
    <property type="entry name" value="MULE"/>
    <property type="match status" value="1"/>
</dbReference>
<dbReference type="GO" id="GO:0008270">
    <property type="term" value="F:zinc ion binding"/>
    <property type="evidence" value="ECO:0007669"/>
    <property type="project" value="UniProtKB-UniRule"/>
</dbReference>
<evidence type="ECO:0000313" key="9">
    <source>
        <dbReference type="Proteomes" id="UP000636800"/>
    </source>
</evidence>
<dbReference type="InterPro" id="IPR018289">
    <property type="entry name" value="MULE_transposase_dom"/>
</dbReference>
<reference evidence="8 9" key="1">
    <citation type="journal article" date="2020" name="Nat. Food">
        <title>A phased Vanilla planifolia genome enables genetic improvement of flavour and production.</title>
        <authorList>
            <person name="Hasing T."/>
            <person name="Tang H."/>
            <person name="Brym M."/>
            <person name="Khazi F."/>
            <person name="Huang T."/>
            <person name="Chambers A.H."/>
        </authorList>
    </citation>
    <scope>NUCLEOTIDE SEQUENCE [LARGE SCALE GENOMIC DNA]</scope>
    <source>
        <tissue evidence="8">Leaf</tissue>
    </source>
</reference>